<organism evidence="1">
    <name type="scientific">Myoviridae sp. ctMne5</name>
    <dbReference type="NCBI Taxonomy" id="2825089"/>
    <lineage>
        <taxon>Viruses</taxon>
        <taxon>Duplodnaviria</taxon>
        <taxon>Heunggongvirae</taxon>
        <taxon>Uroviricota</taxon>
        <taxon>Caudoviricetes</taxon>
    </lineage>
</organism>
<proteinExistence type="predicted"/>
<accession>A0A8S5TZY1</accession>
<name>A0A8S5TZY1_9CAUD</name>
<dbReference type="EMBL" id="BK015967">
    <property type="protein sequence ID" value="DAF87738.1"/>
    <property type="molecule type" value="Genomic_DNA"/>
</dbReference>
<evidence type="ECO:0000313" key="1">
    <source>
        <dbReference type="EMBL" id="DAF87738.1"/>
    </source>
</evidence>
<reference evidence="1" key="1">
    <citation type="journal article" date="2021" name="Proc. Natl. Acad. Sci. U.S.A.">
        <title>A Catalog of Tens of Thousands of Viruses from Human Metagenomes Reveals Hidden Associations with Chronic Diseases.</title>
        <authorList>
            <person name="Tisza M.J."/>
            <person name="Buck C.B."/>
        </authorList>
    </citation>
    <scope>NUCLEOTIDE SEQUENCE</scope>
    <source>
        <strain evidence="1">CtMne5</strain>
    </source>
</reference>
<sequence>MKLRNSQILSFLNTYAEMKIKKLPVKLGYAVKKNVSAVRPASEAYSAEREDILSRYAQKDENGQYLVNDDCYVIPDQEGYAGDIEELLKIETEVEIQKVTVDILEKCDDPRYDALTIEELTALEFMTE</sequence>
<protein>
    <submittedName>
        <fullName evidence="1">Uncharacterized protein</fullName>
    </submittedName>
</protein>